<evidence type="ECO:0000256" key="1">
    <source>
        <dbReference type="SAM" id="MobiDB-lite"/>
    </source>
</evidence>
<reference evidence="2 3" key="1">
    <citation type="submission" date="2023-09" db="EMBL/GenBank/DDBJ databases">
        <title>Genomes of two closely related lineages of the louse Polyplax serrata with different host specificities.</title>
        <authorList>
            <person name="Martinu J."/>
            <person name="Tarabai H."/>
            <person name="Stefka J."/>
            <person name="Hypsa V."/>
        </authorList>
    </citation>
    <scope>NUCLEOTIDE SEQUENCE [LARGE SCALE GENOMIC DNA]</scope>
    <source>
        <strain evidence="2">98ZLc_SE</strain>
    </source>
</reference>
<dbReference type="InterPro" id="IPR020339">
    <property type="entry name" value="C20orf85-like"/>
</dbReference>
<organism evidence="2 3">
    <name type="scientific">Polyplax serrata</name>
    <name type="common">Common mouse louse</name>
    <dbReference type="NCBI Taxonomy" id="468196"/>
    <lineage>
        <taxon>Eukaryota</taxon>
        <taxon>Metazoa</taxon>
        <taxon>Ecdysozoa</taxon>
        <taxon>Arthropoda</taxon>
        <taxon>Hexapoda</taxon>
        <taxon>Insecta</taxon>
        <taxon>Pterygota</taxon>
        <taxon>Neoptera</taxon>
        <taxon>Paraneoptera</taxon>
        <taxon>Psocodea</taxon>
        <taxon>Troctomorpha</taxon>
        <taxon>Phthiraptera</taxon>
        <taxon>Anoplura</taxon>
        <taxon>Polyplacidae</taxon>
        <taxon>Polyplax</taxon>
    </lineage>
</organism>
<dbReference type="PANTHER" id="PTHR31909:SF3">
    <property type="entry name" value="SIMILAR TO PROTEIN C20ORF85 HOMOLOG"/>
    <property type="match status" value="1"/>
</dbReference>
<dbReference type="Proteomes" id="UP001359485">
    <property type="component" value="Unassembled WGS sequence"/>
</dbReference>
<evidence type="ECO:0000313" key="2">
    <source>
        <dbReference type="EMBL" id="KAK6633198.1"/>
    </source>
</evidence>
<accession>A0ABR1B2L5</accession>
<feature type="compositionally biased region" description="Basic and acidic residues" evidence="1">
    <location>
        <begin position="8"/>
        <end position="24"/>
    </location>
</feature>
<dbReference type="PANTHER" id="PTHR31909">
    <property type="entry name" value="CHROMOSOME 20 ORF85 FAMILY MEMBER"/>
    <property type="match status" value="1"/>
</dbReference>
<feature type="region of interest" description="Disordered" evidence="1">
    <location>
        <begin position="1"/>
        <end position="24"/>
    </location>
</feature>
<proteinExistence type="predicted"/>
<name>A0ABR1B2L5_POLSC</name>
<protein>
    <submittedName>
        <fullName evidence="2">Uncharacterized protein</fullName>
    </submittedName>
</protein>
<feature type="region of interest" description="Disordered" evidence="1">
    <location>
        <begin position="66"/>
        <end position="86"/>
    </location>
</feature>
<gene>
    <name evidence="2" type="ORF">RUM44_003799</name>
</gene>
<comment type="caution">
    <text evidence="2">The sequence shown here is derived from an EMBL/GenBank/DDBJ whole genome shotgun (WGS) entry which is preliminary data.</text>
</comment>
<evidence type="ECO:0000313" key="3">
    <source>
        <dbReference type="Proteomes" id="UP001359485"/>
    </source>
</evidence>
<dbReference type="Pfam" id="PF14945">
    <property type="entry name" value="LLC1"/>
    <property type="match status" value="1"/>
</dbReference>
<keyword evidence="3" id="KW-1185">Reference proteome</keyword>
<feature type="compositionally biased region" description="Basic and acidic residues" evidence="1">
    <location>
        <begin position="73"/>
        <end position="84"/>
    </location>
</feature>
<dbReference type="EMBL" id="JAWJWF010000004">
    <property type="protein sequence ID" value="KAK6633198.1"/>
    <property type="molecule type" value="Genomic_DNA"/>
</dbReference>
<sequence>MASAGGPKQEEPKTLEKRSKENVDCTKEDGIRKELYKIELKAQENWEGKWGFLKNQHKLVEEEAAKMGLSRNPTKERKNKEEHISPFLKEVTSPEKYNFTIKRLPILSSGLIGWTSAAAENNLDKLTGRLYISRKETMKPPLQFDEPDLAQQRFIVLG</sequence>